<protein>
    <recommendedName>
        <fullName evidence="3">Terminase small subunit</fullName>
    </recommendedName>
</protein>
<feature type="compositionally biased region" description="Basic and acidic residues" evidence="1">
    <location>
        <begin position="1"/>
        <end position="13"/>
    </location>
</feature>
<evidence type="ECO:0000256" key="1">
    <source>
        <dbReference type="SAM" id="MobiDB-lite"/>
    </source>
</evidence>
<dbReference type="AlphaFoldDB" id="A0AB38YCT6"/>
<organism evidence="2">
    <name type="scientific">Salinispirillum sp. LH 10-3-1</name>
    <dbReference type="NCBI Taxonomy" id="2952525"/>
    <lineage>
        <taxon>Bacteria</taxon>
        <taxon>Pseudomonadati</taxon>
        <taxon>Pseudomonadota</taxon>
        <taxon>Gammaproteobacteria</taxon>
        <taxon>Oceanospirillales</taxon>
        <taxon>Saccharospirillaceae</taxon>
        <taxon>Salinispirillum</taxon>
    </lineage>
</organism>
<sequence length="190" mass="21046">MAENRKVKARDDDGNPICGAKTRKGGVCKNPPMPNGRCRMHGGATPPPPKGVPSGALKHGIYSKFLTPEEQELTSHIELGKVDAELVMCRIRLHRIMSFEQRTQSEQNDLLLEEVKDKTTTVLKVGGDEGAESLPGIETTTTRRRYDFEDAVDRLLRRIESLEKTRFALMGEGGTEADAALDELLDELDD</sequence>
<gene>
    <name evidence="2" type="ORF">NFC81_09130</name>
</gene>
<evidence type="ECO:0008006" key="3">
    <source>
        <dbReference type="Google" id="ProtNLM"/>
    </source>
</evidence>
<dbReference type="NCBIfam" id="NF041373">
    <property type="entry name" value="HGG_STG"/>
    <property type="match status" value="1"/>
</dbReference>
<accession>A0AB38YCT6</accession>
<proteinExistence type="predicted"/>
<dbReference type="InterPro" id="IPR047675">
    <property type="entry name" value="Putative_zinc-bd"/>
</dbReference>
<name>A0AB38YCT6_9GAMM</name>
<dbReference type="EMBL" id="CP101717">
    <property type="protein sequence ID" value="WLD56893.1"/>
    <property type="molecule type" value="Genomic_DNA"/>
</dbReference>
<reference evidence="2" key="1">
    <citation type="submission" date="2022-07" db="EMBL/GenBank/DDBJ databases">
        <title>Complete genome sequence of Salinispirillum sp. LH10-3-1 capable of multiple carbohydrate inversion isolated from a soda lake.</title>
        <authorList>
            <person name="Liu J."/>
            <person name="Zhai Y."/>
            <person name="Zhang H."/>
            <person name="Yang H."/>
            <person name="Qu J."/>
            <person name="Li J."/>
        </authorList>
    </citation>
    <scope>NUCLEOTIDE SEQUENCE</scope>
    <source>
        <strain evidence="2">LH 10-3-1</strain>
    </source>
</reference>
<feature type="region of interest" description="Disordered" evidence="1">
    <location>
        <begin position="1"/>
        <end position="46"/>
    </location>
</feature>
<dbReference type="RefSeq" id="WP_304994178.1">
    <property type="nucleotide sequence ID" value="NZ_CP101717.1"/>
</dbReference>
<evidence type="ECO:0000313" key="2">
    <source>
        <dbReference type="EMBL" id="WLD56893.1"/>
    </source>
</evidence>